<dbReference type="AlphaFoldDB" id="C6DZ83"/>
<keyword evidence="5 7" id="KW-0472">Membrane</keyword>
<dbReference type="InterPro" id="IPR005498">
    <property type="entry name" value="T4SS_VirB10/TraB/TrbI"/>
</dbReference>
<evidence type="ECO:0000256" key="3">
    <source>
        <dbReference type="ARBA" id="ARBA00022692"/>
    </source>
</evidence>
<dbReference type="KEGG" id="gem:GM21_2343"/>
<reference evidence="8" key="1">
    <citation type="submission" date="2009-07" db="EMBL/GenBank/DDBJ databases">
        <title>Complete sequence of Geobacter sp. M21.</title>
        <authorList>
            <consortium name="US DOE Joint Genome Institute"/>
            <person name="Lucas S."/>
            <person name="Copeland A."/>
            <person name="Lapidus A."/>
            <person name="Glavina del Rio T."/>
            <person name="Dalin E."/>
            <person name="Tice H."/>
            <person name="Bruce D."/>
            <person name="Goodwin L."/>
            <person name="Pitluck S."/>
            <person name="Saunders E."/>
            <person name="Brettin T."/>
            <person name="Detter J.C."/>
            <person name="Han C."/>
            <person name="Larimer F."/>
            <person name="Land M."/>
            <person name="Hauser L."/>
            <person name="Kyrpides N."/>
            <person name="Ovchinnikova G."/>
            <person name="Lovley D."/>
        </authorList>
    </citation>
    <scope>NUCLEOTIDE SEQUENCE [LARGE SCALE GENOMIC DNA]</scope>
    <source>
        <strain evidence="8">M21</strain>
    </source>
</reference>
<dbReference type="CDD" id="cd16429">
    <property type="entry name" value="VirB10"/>
    <property type="match status" value="1"/>
</dbReference>
<accession>C6DZ83</accession>
<dbReference type="Pfam" id="PF03743">
    <property type="entry name" value="TrbI"/>
    <property type="match status" value="1"/>
</dbReference>
<evidence type="ECO:0000256" key="6">
    <source>
        <dbReference type="SAM" id="MobiDB-lite"/>
    </source>
</evidence>
<comment type="similarity">
    <text evidence="2">Belongs to the TrbI/VirB10 family.</text>
</comment>
<dbReference type="Gene3D" id="2.40.128.260">
    <property type="entry name" value="Type IV secretion system, VirB10/TraB/TrbI"/>
    <property type="match status" value="1"/>
</dbReference>
<evidence type="ECO:0000313" key="8">
    <source>
        <dbReference type="EMBL" id="ACT18391.1"/>
    </source>
</evidence>
<protein>
    <submittedName>
        <fullName evidence="8">Conjugation TrbI family protein</fullName>
    </submittedName>
</protein>
<comment type="subcellular location">
    <subcellularLocation>
        <location evidence="1">Membrane</location>
        <topology evidence="1">Single-pass membrane protein</topology>
    </subcellularLocation>
</comment>
<dbReference type="HOGENOM" id="CLU_042657_0_0_7"/>
<proteinExistence type="inferred from homology"/>
<evidence type="ECO:0000256" key="1">
    <source>
        <dbReference type="ARBA" id="ARBA00004167"/>
    </source>
</evidence>
<feature type="region of interest" description="Disordered" evidence="6">
    <location>
        <begin position="1"/>
        <end position="20"/>
    </location>
</feature>
<feature type="compositionally biased region" description="Polar residues" evidence="6">
    <location>
        <begin position="89"/>
        <end position="98"/>
    </location>
</feature>
<dbReference type="OrthoDB" id="9807354at2"/>
<feature type="region of interest" description="Disordered" evidence="6">
    <location>
        <begin position="50"/>
        <end position="179"/>
    </location>
</feature>
<evidence type="ECO:0000256" key="7">
    <source>
        <dbReference type="SAM" id="Phobius"/>
    </source>
</evidence>
<sequence length="410" mass="43258">MKGKEPTGESAPLQPSPPKVTRINRRLIAVISATVSAIVAFALVAGLSPKESAKGEAAVRQPQEKNQTSPGLPDPLVSAPGTYAEAKAKSSQRPTPRQNPEPAKEPTAPVASPLQPAYTVTAPGQPPGERGESQAQKDAQTAINSPVTFGQNEAPQQPKQEEPRGGLMVPPLPPGIAGMPQAVERYADDQNLQGEKREFSRERQAELPYIKTTLIAPISQYEIKAGTILPATLITGINSDLPGQIVAQLRENVYDSVTGNHLLVPQGTRLIGEYDSKVAFGQERVLVIWTRLILPNGSSIGLEGMPGIDLSGYAGMTGKVNNHYGKLITGVVLGSVIGAGAQVAVGGQGAPNVPPSFGQLAVSGAAQNINQTAQRHTDKVLNMQPTIEVTPGDKINVFVTKDMILKPFTE</sequence>
<keyword evidence="4 7" id="KW-1133">Transmembrane helix</keyword>
<dbReference type="InterPro" id="IPR042217">
    <property type="entry name" value="T4SS_VirB10/TrbI"/>
</dbReference>
<evidence type="ECO:0000256" key="5">
    <source>
        <dbReference type="ARBA" id="ARBA00023136"/>
    </source>
</evidence>
<evidence type="ECO:0000256" key="4">
    <source>
        <dbReference type="ARBA" id="ARBA00022989"/>
    </source>
</evidence>
<keyword evidence="3 7" id="KW-0812">Transmembrane</keyword>
<gene>
    <name evidence="8" type="ordered locus">GM21_2343</name>
</gene>
<dbReference type="eggNOG" id="COG2948">
    <property type="taxonomic scope" value="Bacteria"/>
</dbReference>
<evidence type="ECO:0000256" key="2">
    <source>
        <dbReference type="ARBA" id="ARBA00010265"/>
    </source>
</evidence>
<name>C6DZ83_GEOSM</name>
<feature type="compositionally biased region" description="Polar residues" evidence="6">
    <location>
        <begin position="133"/>
        <end position="158"/>
    </location>
</feature>
<dbReference type="STRING" id="443144.GM21_2343"/>
<organism evidence="8">
    <name type="scientific">Geobacter sp. (strain M21)</name>
    <dbReference type="NCBI Taxonomy" id="443144"/>
    <lineage>
        <taxon>Bacteria</taxon>
        <taxon>Pseudomonadati</taxon>
        <taxon>Thermodesulfobacteriota</taxon>
        <taxon>Desulfuromonadia</taxon>
        <taxon>Geobacterales</taxon>
        <taxon>Geobacteraceae</taxon>
        <taxon>Geobacter</taxon>
    </lineage>
</organism>
<feature type="transmembrane region" description="Helical" evidence="7">
    <location>
        <begin position="27"/>
        <end position="47"/>
    </location>
</feature>
<dbReference type="GO" id="GO:0016020">
    <property type="term" value="C:membrane"/>
    <property type="evidence" value="ECO:0007669"/>
    <property type="project" value="UniProtKB-SubCell"/>
</dbReference>
<dbReference type="EMBL" id="CP001661">
    <property type="protein sequence ID" value="ACT18391.1"/>
    <property type="molecule type" value="Genomic_DNA"/>
</dbReference>